<keyword evidence="3" id="KW-0813">Transport</keyword>
<keyword evidence="9 11" id="KW-0472">Membrane</keyword>
<reference evidence="12" key="2">
    <citation type="journal article" date="2021" name="PeerJ">
        <title>Extensive microbial diversity within the chicken gut microbiome revealed by metagenomics and culture.</title>
        <authorList>
            <person name="Gilroy R."/>
            <person name="Ravi A."/>
            <person name="Getino M."/>
            <person name="Pursley I."/>
            <person name="Horton D.L."/>
            <person name="Alikhan N.F."/>
            <person name="Baker D."/>
            <person name="Gharbi K."/>
            <person name="Hall N."/>
            <person name="Watson M."/>
            <person name="Adriaenssens E.M."/>
            <person name="Foster-Nyarko E."/>
            <person name="Jarju S."/>
            <person name="Secka A."/>
            <person name="Antonio M."/>
            <person name="Oren A."/>
            <person name="Chaudhuri R.R."/>
            <person name="La Ragione R."/>
            <person name="Hildebrand F."/>
            <person name="Pallen M.J."/>
        </authorList>
    </citation>
    <scope>NUCLEOTIDE SEQUENCE</scope>
    <source>
        <strain evidence="12">10406</strain>
    </source>
</reference>
<evidence type="ECO:0000256" key="7">
    <source>
        <dbReference type="ARBA" id="ARBA00022989"/>
    </source>
</evidence>
<evidence type="ECO:0000256" key="4">
    <source>
        <dbReference type="ARBA" id="ARBA00022475"/>
    </source>
</evidence>
<protein>
    <submittedName>
        <fullName evidence="12">Preprotein translocase subunit YajC</fullName>
    </submittedName>
</protein>
<dbReference type="Pfam" id="PF02699">
    <property type="entry name" value="YajC"/>
    <property type="match status" value="1"/>
</dbReference>
<sequence length="148" mass="16014">MFASILSAEGNWFSQYGMFIIIAVVLVLMIVLTVIPQKKRQKQQQEMMDSLRVGTKIMTIGRMVGKIAEIRSDNTLVINVGTDDTPTFIVIDRNAVGLVLENVAAPAPAVEETPAAEEPAEEPDDKADAAPAEDIPVEDISASDDSDK</sequence>
<dbReference type="NCBIfam" id="TIGR00739">
    <property type="entry name" value="yajC"/>
    <property type="match status" value="1"/>
</dbReference>
<proteinExistence type="inferred from homology"/>
<keyword evidence="6" id="KW-0653">Protein transport</keyword>
<dbReference type="SMART" id="SM01323">
    <property type="entry name" value="YajC"/>
    <property type="match status" value="1"/>
</dbReference>
<comment type="similarity">
    <text evidence="2">Belongs to the YajC family.</text>
</comment>
<dbReference type="PANTHER" id="PTHR33909">
    <property type="entry name" value="SEC TRANSLOCON ACCESSORY COMPLEX SUBUNIT YAJC"/>
    <property type="match status" value="1"/>
</dbReference>
<dbReference type="EMBL" id="DVOE01000025">
    <property type="protein sequence ID" value="HIU98561.1"/>
    <property type="molecule type" value="Genomic_DNA"/>
</dbReference>
<evidence type="ECO:0000313" key="12">
    <source>
        <dbReference type="EMBL" id="HIU98561.1"/>
    </source>
</evidence>
<comment type="subcellular location">
    <subcellularLocation>
        <location evidence="1">Cell membrane</location>
        <topology evidence="1">Single-pass membrane protein</topology>
    </subcellularLocation>
</comment>
<evidence type="ECO:0000313" key="13">
    <source>
        <dbReference type="Proteomes" id="UP000886857"/>
    </source>
</evidence>
<feature type="compositionally biased region" description="Acidic residues" evidence="10">
    <location>
        <begin position="114"/>
        <end position="125"/>
    </location>
</feature>
<feature type="transmembrane region" description="Helical" evidence="11">
    <location>
        <begin position="12"/>
        <end position="35"/>
    </location>
</feature>
<dbReference type="PRINTS" id="PR01853">
    <property type="entry name" value="YAJCTRNLCASE"/>
</dbReference>
<dbReference type="GO" id="GO:0015031">
    <property type="term" value="P:protein transport"/>
    <property type="evidence" value="ECO:0007669"/>
    <property type="project" value="UniProtKB-KW"/>
</dbReference>
<reference evidence="12" key="1">
    <citation type="submission" date="2020-10" db="EMBL/GenBank/DDBJ databases">
        <authorList>
            <person name="Gilroy R."/>
        </authorList>
    </citation>
    <scope>NUCLEOTIDE SEQUENCE</scope>
    <source>
        <strain evidence="12">10406</strain>
    </source>
</reference>
<evidence type="ECO:0000256" key="5">
    <source>
        <dbReference type="ARBA" id="ARBA00022692"/>
    </source>
</evidence>
<keyword evidence="7 11" id="KW-1133">Transmembrane helix</keyword>
<evidence type="ECO:0000256" key="10">
    <source>
        <dbReference type="SAM" id="MobiDB-lite"/>
    </source>
</evidence>
<evidence type="ECO:0000256" key="3">
    <source>
        <dbReference type="ARBA" id="ARBA00022448"/>
    </source>
</evidence>
<keyword evidence="8" id="KW-0811">Translocation</keyword>
<keyword evidence="5 11" id="KW-0812">Transmembrane</keyword>
<dbReference type="Proteomes" id="UP000886857">
    <property type="component" value="Unassembled WGS sequence"/>
</dbReference>
<evidence type="ECO:0000256" key="8">
    <source>
        <dbReference type="ARBA" id="ARBA00023010"/>
    </source>
</evidence>
<feature type="compositionally biased region" description="Acidic residues" evidence="10">
    <location>
        <begin position="135"/>
        <end position="148"/>
    </location>
</feature>
<keyword evidence="4" id="KW-1003">Cell membrane</keyword>
<accession>A0A9D1N8N7</accession>
<dbReference type="AlphaFoldDB" id="A0A9D1N8N7"/>
<evidence type="ECO:0000256" key="11">
    <source>
        <dbReference type="SAM" id="Phobius"/>
    </source>
</evidence>
<dbReference type="GO" id="GO:0005886">
    <property type="term" value="C:plasma membrane"/>
    <property type="evidence" value="ECO:0007669"/>
    <property type="project" value="UniProtKB-SubCell"/>
</dbReference>
<evidence type="ECO:0000256" key="9">
    <source>
        <dbReference type="ARBA" id="ARBA00023136"/>
    </source>
</evidence>
<name>A0A9D1N8N7_9FIRM</name>
<dbReference type="PANTHER" id="PTHR33909:SF1">
    <property type="entry name" value="SEC TRANSLOCON ACCESSORY COMPLEX SUBUNIT YAJC"/>
    <property type="match status" value="1"/>
</dbReference>
<organism evidence="12 13">
    <name type="scientific">Candidatus Limadaptatus stercoripullorum</name>
    <dbReference type="NCBI Taxonomy" id="2840846"/>
    <lineage>
        <taxon>Bacteria</taxon>
        <taxon>Bacillati</taxon>
        <taxon>Bacillota</taxon>
        <taxon>Clostridia</taxon>
        <taxon>Eubacteriales</taxon>
        <taxon>Candidatus Limadaptatus</taxon>
    </lineage>
</organism>
<evidence type="ECO:0000256" key="6">
    <source>
        <dbReference type="ARBA" id="ARBA00022927"/>
    </source>
</evidence>
<evidence type="ECO:0000256" key="2">
    <source>
        <dbReference type="ARBA" id="ARBA00006742"/>
    </source>
</evidence>
<gene>
    <name evidence="12" type="primary">yajC</name>
    <name evidence="12" type="ORF">IAC73_01805</name>
</gene>
<evidence type="ECO:0000256" key="1">
    <source>
        <dbReference type="ARBA" id="ARBA00004162"/>
    </source>
</evidence>
<dbReference type="InterPro" id="IPR003849">
    <property type="entry name" value="Preprotein_translocase_YajC"/>
</dbReference>
<comment type="caution">
    <text evidence="12">The sequence shown here is derived from an EMBL/GenBank/DDBJ whole genome shotgun (WGS) entry which is preliminary data.</text>
</comment>
<feature type="region of interest" description="Disordered" evidence="10">
    <location>
        <begin position="108"/>
        <end position="148"/>
    </location>
</feature>